<dbReference type="AlphaFoldDB" id="A0A665WVK5"/>
<reference evidence="1" key="3">
    <citation type="submission" date="2025-09" db="UniProtKB">
        <authorList>
            <consortium name="Ensembl"/>
        </authorList>
    </citation>
    <scope>IDENTIFICATION</scope>
</reference>
<sequence>MEKQTMRTVRMHFVCRACSSVCRGSSLALRPCTRGFASAWVVVYLCRNKSIHPNIRCFED</sequence>
<dbReference type="Ensembl" id="ENSENLT00000048944.1">
    <property type="protein sequence ID" value="ENSENLP00000047800.1"/>
    <property type="gene ID" value="ENSENLG00000020191.1"/>
</dbReference>
<accession>A0A665WVK5</accession>
<evidence type="ECO:0000313" key="2">
    <source>
        <dbReference type="Proteomes" id="UP000472264"/>
    </source>
</evidence>
<reference evidence="1" key="1">
    <citation type="submission" date="2021-04" db="EMBL/GenBank/DDBJ databases">
        <authorList>
            <consortium name="Wellcome Sanger Institute Data Sharing"/>
        </authorList>
    </citation>
    <scope>NUCLEOTIDE SEQUENCE [LARGE SCALE GENOMIC DNA]</scope>
</reference>
<dbReference type="InParanoid" id="A0A665WVK5"/>
<dbReference type="Proteomes" id="UP000472264">
    <property type="component" value="Chromosome 15"/>
</dbReference>
<protein>
    <submittedName>
        <fullName evidence="1">Uncharacterized protein</fullName>
    </submittedName>
</protein>
<reference evidence="1" key="2">
    <citation type="submission" date="2025-08" db="UniProtKB">
        <authorList>
            <consortium name="Ensembl"/>
        </authorList>
    </citation>
    <scope>IDENTIFICATION</scope>
</reference>
<evidence type="ECO:0000313" key="1">
    <source>
        <dbReference type="Ensembl" id="ENSENLP00000047800.1"/>
    </source>
</evidence>
<proteinExistence type="predicted"/>
<keyword evidence="2" id="KW-1185">Reference proteome</keyword>
<organism evidence="1 2">
    <name type="scientific">Echeneis naucrates</name>
    <name type="common">Live sharksucker</name>
    <dbReference type="NCBI Taxonomy" id="173247"/>
    <lineage>
        <taxon>Eukaryota</taxon>
        <taxon>Metazoa</taxon>
        <taxon>Chordata</taxon>
        <taxon>Craniata</taxon>
        <taxon>Vertebrata</taxon>
        <taxon>Euteleostomi</taxon>
        <taxon>Actinopterygii</taxon>
        <taxon>Neopterygii</taxon>
        <taxon>Teleostei</taxon>
        <taxon>Neoteleostei</taxon>
        <taxon>Acanthomorphata</taxon>
        <taxon>Carangaria</taxon>
        <taxon>Carangiformes</taxon>
        <taxon>Echeneidae</taxon>
        <taxon>Echeneis</taxon>
    </lineage>
</organism>
<name>A0A665WVK5_ECHNA</name>